<evidence type="ECO:0000313" key="3">
    <source>
        <dbReference type="EMBL" id="MBM5572829.1"/>
    </source>
</evidence>
<keyword evidence="1" id="KW-0175">Coiled coil</keyword>
<proteinExistence type="predicted"/>
<dbReference type="PANTHER" id="PTHR36698:SF2">
    <property type="entry name" value="MCE_MLAD DOMAIN-CONTAINING PROTEIN"/>
    <property type="match status" value="1"/>
</dbReference>
<dbReference type="Proteomes" id="UP001195660">
    <property type="component" value="Unassembled WGS sequence"/>
</dbReference>
<evidence type="ECO:0000313" key="4">
    <source>
        <dbReference type="Proteomes" id="UP001195660"/>
    </source>
</evidence>
<dbReference type="PANTHER" id="PTHR36698">
    <property type="entry name" value="BLL5892 PROTEIN"/>
    <property type="match status" value="1"/>
</dbReference>
<dbReference type="InterPro" id="IPR003399">
    <property type="entry name" value="Mce/MlaD"/>
</dbReference>
<feature type="domain" description="Mce/MlaD" evidence="2">
    <location>
        <begin position="41"/>
        <end position="139"/>
    </location>
</feature>
<name>A0ABS2CFA4_9NEIS</name>
<comment type="caution">
    <text evidence="3">The sequence shown here is derived from an EMBL/GenBank/DDBJ whole genome shotgun (WGS) entry which is preliminary data.</text>
</comment>
<organism evidence="3 4">
    <name type="scientific">Deefgea chitinilytica</name>
    <dbReference type="NCBI Taxonomy" id="570276"/>
    <lineage>
        <taxon>Bacteria</taxon>
        <taxon>Pseudomonadati</taxon>
        <taxon>Pseudomonadota</taxon>
        <taxon>Betaproteobacteria</taxon>
        <taxon>Neisseriales</taxon>
        <taxon>Chitinibacteraceae</taxon>
        <taxon>Deefgea</taxon>
    </lineage>
</organism>
<dbReference type="EMBL" id="WOFE01000011">
    <property type="protein sequence ID" value="MBM5572829.1"/>
    <property type="molecule type" value="Genomic_DNA"/>
</dbReference>
<evidence type="ECO:0000256" key="1">
    <source>
        <dbReference type="SAM" id="Coils"/>
    </source>
</evidence>
<reference evidence="3 4" key="1">
    <citation type="submission" date="2019-11" db="EMBL/GenBank/DDBJ databases">
        <title>Novel Deefgea species.</title>
        <authorList>
            <person name="Han J.-H."/>
        </authorList>
    </citation>
    <scope>NUCLEOTIDE SEQUENCE [LARGE SCALE GENOMIC DNA]</scope>
    <source>
        <strain evidence="3 4">LMG 24817</strain>
    </source>
</reference>
<gene>
    <name evidence="3" type="ORF">GM173_14755</name>
</gene>
<evidence type="ECO:0000259" key="2">
    <source>
        <dbReference type="Pfam" id="PF02470"/>
    </source>
</evidence>
<keyword evidence="4" id="KW-1185">Reference proteome</keyword>
<protein>
    <submittedName>
        <fullName evidence="3">MCE family protein</fullName>
    </submittedName>
</protein>
<accession>A0ABS2CFA4</accession>
<dbReference type="Pfam" id="PF02470">
    <property type="entry name" value="MlaD"/>
    <property type="match status" value="1"/>
</dbReference>
<feature type="coiled-coil region" evidence="1">
    <location>
        <begin position="280"/>
        <end position="329"/>
    </location>
</feature>
<dbReference type="RefSeq" id="WP_203572156.1">
    <property type="nucleotide sequence ID" value="NZ_WOFE01000011.1"/>
</dbReference>
<sequence>MEQKSNFRLGLFILAAILLGAILMIGLGSGKWFNKTFLLETYFDESVQGLDIGSKVRYRGVVVGEVSAITFTYARYEQGLPRSDRLQLVLVETRLSSDMFASKGLSNPTQETLDVEIKKGLRVKIAPQGLTGTSYLEIDYLNPQTRQLAFNWTPDHLFIPSAPSTVGQFVNGAQELMSKLKQLDLEGTLARLDQLLTTAEQKIAPLPLLSITQKMDTVLGNMTQIPVKTMADEATNLLIETRQTNQALQTVLSQPGWISAPADLAQAAQDARQIIGNPAIASAVQRIDRVTQRLDRLTASQESEVGQLIENLNSSSASLKSILEQVEQQPSRLLFSQPVPPYVPPKP</sequence>